<dbReference type="PROSITE" id="PS51257">
    <property type="entry name" value="PROKAR_LIPOPROTEIN"/>
    <property type="match status" value="1"/>
</dbReference>
<proteinExistence type="predicted"/>
<evidence type="ECO:0000313" key="2">
    <source>
        <dbReference type="EMBL" id="KAA9007556.1"/>
    </source>
</evidence>
<dbReference type="OrthoDB" id="2605017at2"/>
<organism evidence="2 3">
    <name type="scientific">Paenibacillus spiritus</name>
    <dbReference type="NCBI Taxonomy" id="2496557"/>
    <lineage>
        <taxon>Bacteria</taxon>
        <taxon>Bacillati</taxon>
        <taxon>Bacillota</taxon>
        <taxon>Bacilli</taxon>
        <taxon>Bacillales</taxon>
        <taxon>Paenibacillaceae</taxon>
        <taxon>Paenibacillus</taxon>
    </lineage>
</organism>
<evidence type="ECO:0000313" key="3">
    <source>
        <dbReference type="Proteomes" id="UP000367750"/>
    </source>
</evidence>
<gene>
    <name evidence="2" type="ORF">F4V43_03435</name>
</gene>
<dbReference type="AlphaFoldDB" id="A0A5J5GH63"/>
<name>A0A5J5GH63_9BACL</name>
<evidence type="ECO:0000256" key="1">
    <source>
        <dbReference type="SAM" id="SignalP"/>
    </source>
</evidence>
<evidence type="ECO:0008006" key="4">
    <source>
        <dbReference type="Google" id="ProtNLM"/>
    </source>
</evidence>
<dbReference type="EMBL" id="VYKK01000004">
    <property type="protein sequence ID" value="KAA9007556.1"/>
    <property type="molecule type" value="Genomic_DNA"/>
</dbReference>
<reference evidence="2 3" key="1">
    <citation type="submission" date="2019-09" db="EMBL/GenBank/DDBJ databases">
        <title>Bacillus ochoae sp. nov., Paenibacillus whitsoniae sp. nov., Paenibacillus spiritus sp. nov. Isolated from the Mars Exploration Rover during spacecraft assembly.</title>
        <authorList>
            <person name="Seuylemezian A."/>
            <person name="Vaishampayan P."/>
        </authorList>
    </citation>
    <scope>NUCLEOTIDE SEQUENCE [LARGE SCALE GENOMIC DNA]</scope>
    <source>
        <strain evidence="2 3">MER_111</strain>
    </source>
</reference>
<comment type="caution">
    <text evidence="2">The sequence shown here is derived from an EMBL/GenBank/DDBJ whole genome shotgun (WGS) entry which is preliminary data.</text>
</comment>
<sequence length="169" mass="18233">MRTIILAVSAAALLLLGGCGGGKSAPLSEQETRQEVQNFYEKLAKLDQESKDSLAAFNEKLADYSAGKAEAPELEKALDSFQDEASDIAEDVHKVRVPKGLPDAVANLLKESKTSFEEAYSMKEEASKSAASSDVTAEQFDQLNKNADITMLYGISKLNEARQAVGLMK</sequence>
<feature type="signal peptide" evidence="1">
    <location>
        <begin position="1"/>
        <end position="24"/>
    </location>
</feature>
<feature type="chain" id="PRO_5023838566" description="Inhibitor of growth protein N-terminal histone-binding domain-containing protein" evidence="1">
    <location>
        <begin position="25"/>
        <end position="169"/>
    </location>
</feature>
<keyword evidence="3" id="KW-1185">Reference proteome</keyword>
<dbReference type="Proteomes" id="UP000367750">
    <property type="component" value="Unassembled WGS sequence"/>
</dbReference>
<protein>
    <recommendedName>
        <fullName evidence="4">Inhibitor of growth protein N-terminal histone-binding domain-containing protein</fullName>
    </recommendedName>
</protein>
<accession>A0A5J5GH63</accession>
<dbReference type="RefSeq" id="WP_150456846.1">
    <property type="nucleotide sequence ID" value="NZ_VYKK01000004.1"/>
</dbReference>
<keyword evidence="1" id="KW-0732">Signal</keyword>